<dbReference type="GO" id="GO:0009966">
    <property type="term" value="P:regulation of signal transduction"/>
    <property type="evidence" value="ECO:0007669"/>
    <property type="project" value="UniProtKB-ARBA"/>
</dbReference>
<keyword evidence="4 5" id="KW-0833">Ubl conjugation pathway</keyword>
<evidence type="ECO:0000313" key="7">
    <source>
        <dbReference type="EMBL" id="CAD7412960.1"/>
    </source>
</evidence>
<dbReference type="InterPro" id="IPR000569">
    <property type="entry name" value="HECT_dom"/>
</dbReference>
<dbReference type="InterPro" id="IPR044611">
    <property type="entry name" value="E3A/B/C-like"/>
</dbReference>
<accession>A0A7R9HB89</accession>
<dbReference type="EC" id="2.3.2.26" evidence="2"/>
<dbReference type="SUPFAM" id="SSF56204">
    <property type="entry name" value="Hect, E3 ligase catalytic domain"/>
    <property type="match status" value="2"/>
</dbReference>
<comment type="caution">
    <text evidence="5">Lacks conserved residue(s) required for the propagation of feature annotation.</text>
</comment>
<evidence type="ECO:0000256" key="3">
    <source>
        <dbReference type="ARBA" id="ARBA00022679"/>
    </source>
</evidence>
<dbReference type="GO" id="GO:0000209">
    <property type="term" value="P:protein polyubiquitination"/>
    <property type="evidence" value="ECO:0007669"/>
    <property type="project" value="InterPro"/>
</dbReference>
<dbReference type="SMART" id="SM00119">
    <property type="entry name" value="HECTc"/>
    <property type="match status" value="1"/>
</dbReference>
<dbReference type="PROSITE" id="PS50237">
    <property type="entry name" value="HECT"/>
    <property type="match status" value="1"/>
</dbReference>
<sequence>MANALVVLSSTAEDGEIEVRISVRSLQDVLDYEEPDLEDVFCLNFEVTREVFGEIKVIPLKPGGSEIPVTQSNKRRRNCNLFTHPLWHWVLYLCGVVLLVQSVSDDMHGLSLWSCMYDLILNKGVHKHYKAFHEGFHKVCGGRVLELFHAHELMAVVVGNENYNWEEFESNAEYRNGYTATDPTIIMFWEVFHELSLEDKKKFLLYLTGSDRIPIQGMKAIKVQV</sequence>
<proteinExistence type="predicted"/>
<dbReference type="AlphaFoldDB" id="A0A7R9HB89"/>
<dbReference type="EMBL" id="OC323312">
    <property type="protein sequence ID" value="CAD7412960.1"/>
    <property type="molecule type" value="Genomic_DNA"/>
</dbReference>
<evidence type="ECO:0000256" key="5">
    <source>
        <dbReference type="PROSITE-ProRule" id="PRU00104"/>
    </source>
</evidence>
<protein>
    <recommendedName>
        <fullName evidence="2">HECT-type E3 ubiquitin transferase</fullName>
        <ecNumber evidence="2">2.3.2.26</ecNumber>
    </recommendedName>
</protein>
<comment type="catalytic activity">
    <reaction evidence="1">
        <text>S-ubiquitinyl-[E2 ubiquitin-conjugating enzyme]-L-cysteine + [acceptor protein]-L-lysine = [E2 ubiquitin-conjugating enzyme]-L-cysteine + N(6)-ubiquitinyl-[acceptor protein]-L-lysine.</text>
        <dbReference type="EC" id="2.3.2.26"/>
    </reaction>
</comment>
<organism evidence="7">
    <name type="scientific">Timema cristinae</name>
    <name type="common">Walking stick</name>
    <dbReference type="NCBI Taxonomy" id="61476"/>
    <lineage>
        <taxon>Eukaryota</taxon>
        <taxon>Metazoa</taxon>
        <taxon>Ecdysozoa</taxon>
        <taxon>Arthropoda</taxon>
        <taxon>Hexapoda</taxon>
        <taxon>Insecta</taxon>
        <taxon>Pterygota</taxon>
        <taxon>Neoptera</taxon>
        <taxon>Polyneoptera</taxon>
        <taxon>Phasmatodea</taxon>
        <taxon>Timematodea</taxon>
        <taxon>Timematoidea</taxon>
        <taxon>Timematidae</taxon>
        <taxon>Timema</taxon>
    </lineage>
</organism>
<evidence type="ECO:0000256" key="1">
    <source>
        <dbReference type="ARBA" id="ARBA00000885"/>
    </source>
</evidence>
<gene>
    <name evidence="7" type="ORF">TCEB3V08_LOCUS11589</name>
</gene>
<feature type="domain" description="HECT" evidence="6">
    <location>
        <begin position="121"/>
        <end position="225"/>
    </location>
</feature>
<dbReference type="Gene3D" id="3.30.2160.10">
    <property type="entry name" value="Hect, E3 ligase catalytic domain"/>
    <property type="match status" value="1"/>
</dbReference>
<dbReference type="GO" id="GO:0061630">
    <property type="term" value="F:ubiquitin protein ligase activity"/>
    <property type="evidence" value="ECO:0007669"/>
    <property type="project" value="UniProtKB-EC"/>
</dbReference>
<evidence type="ECO:0000256" key="2">
    <source>
        <dbReference type="ARBA" id="ARBA00012485"/>
    </source>
</evidence>
<reference evidence="7" key="1">
    <citation type="submission" date="2020-11" db="EMBL/GenBank/DDBJ databases">
        <authorList>
            <person name="Tran Van P."/>
        </authorList>
    </citation>
    <scope>NUCLEOTIDE SEQUENCE</scope>
</reference>
<name>A0A7R9HB89_TIMCR</name>
<dbReference type="Pfam" id="PF00632">
    <property type="entry name" value="HECT"/>
    <property type="match status" value="1"/>
</dbReference>
<dbReference type="Gene3D" id="3.30.2410.10">
    <property type="entry name" value="Hect, E3 ligase catalytic domain"/>
    <property type="match status" value="1"/>
</dbReference>
<evidence type="ECO:0000256" key="4">
    <source>
        <dbReference type="ARBA" id="ARBA00022786"/>
    </source>
</evidence>
<evidence type="ECO:0000259" key="6">
    <source>
        <dbReference type="PROSITE" id="PS50237"/>
    </source>
</evidence>
<dbReference type="PANTHER" id="PTHR45700:SF8">
    <property type="entry name" value="HECT-TYPE E3 UBIQUITIN TRANSFERASE"/>
    <property type="match status" value="1"/>
</dbReference>
<dbReference type="InterPro" id="IPR035983">
    <property type="entry name" value="Hect_E3_ubiquitin_ligase"/>
</dbReference>
<keyword evidence="3" id="KW-0808">Transferase</keyword>
<dbReference type="PANTHER" id="PTHR45700">
    <property type="entry name" value="UBIQUITIN-PROTEIN LIGASE E3C"/>
    <property type="match status" value="1"/>
</dbReference>